<accession>A0A8H4AYY5</accession>
<evidence type="ECO:0000313" key="2">
    <source>
        <dbReference type="Proteomes" id="UP000439903"/>
    </source>
</evidence>
<dbReference type="OrthoDB" id="1081007at2759"/>
<comment type="caution">
    <text evidence="1">The sequence shown here is derived from an EMBL/GenBank/DDBJ whole genome shotgun (WGS) entry which is preliminary data.</text>
</comment>
<evidence type="ECO:0000313" key="1">
    <source>
        <dbReference type="EMBL" id="KAF0546109.1"/>
    </source>
</evidence>
<organism evidence="1 2">
    <name type="scientific">Gigaspora margarita</name>
    <dbReference type="NCBI Taxonomy" id="4874"/>
    <lineage>
        <taxon>Eukaryota</taxon>
        <taxon>Fungi</taxon>
        <taxon>Fungi incertae sedis</taxon>
        <taxon>Mucoromycota</taxon>
        <taxon>Glomeromycotina</taxon>
        <taxon>Glomeromycetes</taxon>
        <taxon>Diversisporales</taxon>
        <taxon>Gigasporaceae</taxon>
        <taxon>Gigaspora</taxon>
    </lineage>
</organism>
<dbReference type="AlphaFoldDB" id="A0A8H4AYY5"/>
<sequence>MIRLPNETADFIDCRETAPKAPHMSYRKVILSTPSYHYIYASHGRKVIASPEPTSGSALIFMLNLLELIFKGNYLSIILLCHYQPF</sequence>
<dbReference type="EMBL" id="WTPW01000113">
    <property type="protein sequence ID" value="KAF0546109.1"/>
    <property type="molecule type" value="Genomic_DNA"/>
</dbReference>
<reference evidence="1 2" key="1">
    <citation type="journal article" date="2019" name="Environ. Microbiol.">
        <title>At the nexus of three kingdoms: the genome of the mycorrhizal fungus Gigaspora margarita provides insights into plant, endobacterial and fungal interactions.</title>
        <authorList>
            <person name="Venice F."/>
            <person name="Ghignone S."/>
            <person name="Salvioli di Fossalunga A."/>
            <person name="Amselem J."/>
            <person name="Novero M."/>
            <person name="Xianan X."/>
            <person name="Sedzielewska Toro K."/>
            <person name="Morin E."/>
            <person name="Lipzen A."/>
            <person name="Grigoriev I.V."/>
            <person name="Henrissat B."/>
            <person name="Martin F.M."/>
            <person name="Bonfante P."/>
        </authorList>
    </citation>
    <scope>NUCLEOTIDE SEQUENCE [LARGE SCALE GENOMIC DNA]</scope>
    <source>
        <strain evidence="1 2">BEG34</strain>
    </source>
</reference>
<dbReference type="Proteomes" id="UP000439903">
    <property type="component" value="Unassembled WGS sequence"/>
</dbReference>
<protein>
    <submittedName>
        <fullName evidence="1">Uncharacterized protein</fullName>
    </submittedName>
</protein>
<proteinExistence type="predicted"/>
<gene>
    <name evidence="1" type="ORF">F8M41_001546</name>
</gene>
<name>A0A8H4AYY5_GIGMA</name>
<keyword evidence="2" id="KW-1185">Reference proteome</keyword>